<evidence type="ECO:0000256" key="4">
    <source>
        <dbReference type="ARBA" id="ARBA00023136"/>
    </source>
</evidence>
<proteinExistence type="predicted"/>
<feature type="transmembrane region" description="Helical" evidence="5">
    <location>
        <begin position="35"/>
        <end position="53"/>
    </location>
</feature>
<reference evidence="7 8" key="1">
    <citation type="submission" date="2019-07" db="EMBL/GenBank/DDBJ databases">
        <title>Whole genome shotgun sequence of Cellulomonas composti NBRC 100758.</title>
        <authorList>
            <person name="Hosoyama A."/>
            <person name="Uohara A."/>
            <person name="Ohji S."/>
            <person name="Ichikawa N."/>
        </authorList>
    </citation>
    <scope>NUCLEOTIDE SEQUENCE [LARGE SCALE GENOMIC DNA]</scope>
    <source>
        <strain evidence="7 8">NBRC 100758</strain>
    </source>
</reference>
<evidence type="ECO:0000256" key="5">
    <source>
        <dbReference type="SAM" id="Phobius"/>
    </source>
</evidence>
<gene>
    <name evidence="7" type="ORF">CCO02nite_26000</name>
</gene>
<evidence type="ECO:0000256" key="3">
    <source>
        <dbReference type="ARBA" id="ARBA00022989"/>
    </source>
</evidence>
<dbReference type="Pfam" id="PF06305">
    <property type="entry name" value="LapA_dom"/>
    <property type="match status" value="1"/>
</dbReference>
<sequence length="62" mass="6735">MLVGIAALVIAVILIAENSQDATVKVLWATVDMPLWILLAITFVLGGITGWFVKARRVRRGS</sequence>
<name>A0A511JD93_9CELL</name>
<evidence type="ECO:0000259" key="6">
    <source>
        <dbReference type="Pfam" id="PF06305"/>
    </source>
</evidence>
<keyword evidence="4 5" id="KW-0472">Membrane</keyword>
<organism evidence="7 8">
    <name type="scientific">Cellulomonas composti</name>
    <dbReference type="NCBI Taxonomy" id="266130"/>
    <lineage>
        <taxon>Bacteria</taxon>
        <taxon>Bacillati</taxon>
        <taxon>Actinomycetota</taxon>
        <taxon>Actinomycetes</taxon>
        <taxon>Micrococcales</taxon>
        <taxon>Cellulomonadaceae</taxon>
        <taxon>Cellulomonas</taxon>
    </lineage>
</organism>
<protein>
    <recommendedName>
        <fullName evidence="6">Lipopolysaccharide assembly protein A domain-containing protein</fullName>
    </recommendedName>
</protein>
<keyword evidence="3 5" id="KW-1133">Transmembrane helix</keyword>
<evidence type="ECO:0000313" key="7">
    <source>
        <dbReference type="EMBL" id="GEL95942.1"/>
    </source>
</evidence>
<keyword evidence="8" id="KW-1185">Reference proteome</keyword>
<dbReference type="AlphaFoldDB" id="A0A511JD93"/>
<dbReference type="EMBL" id="BJWG01000012">
    <property type="protein sequence ID" value="GEL95942.1"/>
    <property type="molecule type" value="Genomic_DNA"/>
</dbReference>
<dbReference type="InterPro" id="IPR010445">
    <property type="entry name" value="LapA_dom"/>
</dbReference>
<dbReference type="GO" id="GO:0005886">
    <property type="term" value="C:plasma membrane"/>
    <property type="evidence" value="ECO:0007669"/>
    <property type="project" value="InterPro"/>
</dbReference>
<accession>A0A511JD93</accession>
<feature type="domain" description="Lipopolysaccharide assembly protein A" evidence="6">
    <location>
        <begin position="17"/>
        <end position="53"/>
    </location>
</feature>
<evidence type="ECO:0000256" key="1">
    <source>
        <dbReference type="ARBA" id="ARBA00022475"/>
    </source>
</evidence>
<keyword evidence="1" id="KW-1003">Cell membrane</keyword>
<evidence type="ECO:0000313" key="8">
    <source>
        <dbReference type="Proteomes" id="UP000321720"/>
    </source>
</evidence>
<dbReference type="Proteomes" id="UP000321720">
    <property type="component" value="Unassembled WGS sequence"/>
</dbReference>
<keyword evidence="2 5" id="KW-0812">Transmembrane</keyword>
<comment type="caution">
    <text evidence="7">The sequence shown here is derived from an EMBL/GenBank/DDBJ whole genome shotgun (WGS) entry which is preliminary data.</text>
</comment>
<evidence type="ECO:0000256" key="2">
    <source>
        <dbReference type="ARBA" id="ARBA00022692"/>
    </source>
</evidence>